<reference evidence="3" key="1">
    <citation type="journal article" date="2014" name="Int. J. Syst. Evol. Microbiol.">
        <title>Complete genome sequence of Corynebacterium casei LMG S-19264T (=DSM 44701T), isolated from a smear-ripened cheese.</title>
        <authorList>
            <consortium name="US DOE Joint Genome Institute (JGI-PGF)"/>
            <person name="Walter F."/>
            <person name="Albersmeier A."/>
            <person name="Kalinowski J."/>
            <person name="Ruckert C."/>
        </authorList>
    </citation>
    <scope>NUCLEOTIDE SEQUENCE</scope>
    <source>
        <strain evidence="3">CGMCC 1.15519</strain>
    </source>
</reference>
<protein>
    <recommendedName>
        <fullName evidence="2">SAF domain-containing protein</fullName>
    </recommendedName>
</protein>
<dbReference type="Proteomes" id="UP000635071">
    <property type="component" value="Unassembled WGS sequence"/>
</dbReference>
<dbReference type="InterPro" id="IPR013974">
    <property type="entry name" value="SAF"/>
</dbReference>
<feature type="domain" description="SAF" evidence="2">
    <location>
        <begin position="34"/>
        <end position="99"/>
    </location>
</feature>
<dbReference type="NCBIfam" id="TIGR03177">
    <property type="entry name" value="pilus_cpaB"/>
    <property type="match status" value="1"/>
</dbReference>
<proteinExistence type="predicted"/>
<dbReference type="CDD" id="cd11614">
    <property type="entry name" value="SAF_CpaB_FlgA_like"/>
    <property type="match status" value="1"/>
</dbReference>
<dbReference type="EMBL" id="BMJM01000005">
    <property type="protein sequence ID" value="GGE11098.1"/>
    <property type="molecule type" value="Genomic_DNA"/>
</dbReference>
<feature type="region of interest" description="Disordered" evidence="1">
    <location>
        <begin position="239"/>
        <end position="287"/>
    </location>
</feature>
<accession>A0A917E7I8</accession>
<keyword evidence="4" id="KW-1185">Reference proteome</keyword>
<comment type="caution">
    <text evidence="3">The sequence shown here is derived from an EMBL/GenBank/DDBJ whole genome shotgun (WGS) entry which is preliminary data.</text>
</comment>
<name>A0A917E7I8_9SPHN</name>
<dbReference type="SMART" id="SM00858">
    <property type="entry name" value="SAF"/>
    <property type="match status" value="1"/>
</dbReference>
<gene>
    <name evidence="3" type="ORF">GCM10011529_16850</name>
</gene>
<organism evidence="3 4">
    <name type="scientific">Sandarakinorhabdus glacialis</name>
    <dbReference type="NCBI Taxonomy" id="1614636"/>
    <lineage>
        <taxon>Bacteria</taxon>
        <taxon>Pseudomonadati</taxon>
        <taxon>Pseudomonadota</taxon>
        <taxon>Alphaproteobacteria</taxon>
        <taxon>Sphingomonadales</taxon>
        <taxon>Sphingosinicellaceae</taxon>
        <taxon>Sandarakinorhabdus</taxon>
    </lineage>
</organism>
<dbReference type="AlphaFoldDB" id="A0A917E7I8"/>
<dbReference type="InterPro" id="IPR031571">
    <property type="entry name" value="RcpC_dom"/>
</dbReference>
<reference evidence="3" key="2">
    <citation type="submission" date="2020-09" db="EMBL/GenBank/DDBJ databases">
        <authorList>
            <person name="Sun Q."/>
            <person name="Zhou Y."/>
        </authorList>
    </citation>
    <scope>NUCLEOTIDE SEQUENCE</scope>
    <source>
        <strain evidence="3">CGMCC 1.15519</strain>
    </source>
</reference>
<dbReference type="Pfam" id="PF16976">
    <property type="entry name" value="RcpC"/>
    <property type="match status" value="1"/>
</dbReference>
<dbReference type="InterPro" id="IPR017592">
    <property type="entry name" value="Pilus_assmbl_Flp-typ_CpaB"/>
</dbReference>
<evidence type="ECO:0000256" key="1">
    <source>
        <dbReference type="SAM" id="MobiDB-lite"/>
    </source>
</evidence>
<evidence type="ECO:0000313" key="4">
    <source>
        <dbReference type="Proteomes" id="UP000635071"/>
    </source>
</evidence>
<evidence type="ECO:0000313" key="3">
    <source>
        <dbReference type="EMBL" id="GGE11098.1"/>
    </source>
</evidence>
<evidence type="ECO:0000259" key="2">
    <source>
        <dbReference type="SMART" id="SM00858"/>
    </source>
</evidence>
<feature type="compositionally biased region" description="Low complexity" evidence="1">
    <location>
        <begin position="244"/>
        <end position="268"/>
    </location>
</feature>
<sequence>MLVTAMVLGLFAVFIARFFVGPSGAKTTPETQTVAAVVAAQPFAFGEKITADKLKIVRWPAAGIPAGTFQRIADAVGSDERVAMRSIDTNELVTVNGVSGKESRMSASQLLGPTMRAASIPITESSAAGGFVAPGDRVDVYVTRDPGDEQYPYSDLIVQNVRVLAVGQDSNVAKDKPEIVKTATIEVSPLQAQKLALAATVGTLSLSLRNILDESQVRLETAQLLDLNDGTVTRILSKPKRSADAPQQVAAAAPAGGPRPTDGRPTGPSVEVFHGNKPSYHSIPSGS</sequence>
<dbReference type="Pfam" id="PF08666">
    <property type="entry name" value="SAF"/>
    <property type="match status" value="1"/>
</dbReference>